<keyword evidence="2 4" id="KW-0819">tRNA processing</keyword>
<feature type="non-terminal residue" evidence="7">
    <location>
        <position position="1"/>
    </location>
</feature>
<dbReference type="EMBL" id="BMAR01000032">
    <property type="protein sequence ID" value="GFR49639.1"/>
    <property type="molecule type" value="Genomic_DNA"/>
</dbReference>
<comment type="caution">
    <text evidence="7">The sequence shown here is derived from an EMBL/GenBank/DDBJ whole genome shotgun (WGS) entry which is preliminary data.</text>
</comment>
<keyword evidence="3 4" id="KW-0413">Isomerase</keyword>
<dbReference type="AlphaFoldDB" id="A0AAD3HQ23"/>
<accession>A0AAD3HQ23</accession>
<dbReference type="PANTHER" id="PTHR11142:SF0">
    <property type="entry name" value="TRNA PSEUDOURIDINE SYNTHASE-LIKE 1"/>
    <property type="match status" value="1"/>
</dbReference>
<reference evidence="7 8" key="1">
    <citation type="journal article" date="2021" name="Sci. Rep.">
        <title>Genome sequencing of the multicellular alga Astrephomene provides insights into convergent evolution of germ-soma differentiation.</title>
        <authorList>
            <person name="Yamashita S."/>
            <person name="Yamamoto K."/>
            <person name="Matsuzaki R."/>
            <person name="Suzuki S."/>
            <person name="Yamaguchi H."/>
            <person name="Hirooka S."/>
            <person name="Minakuchi Y."/>
            <person name="Miyagishima S."/>
            <person name="Kawachi M."/>
            <person name="Toyoda A."/>
            <person name="Nozaki H."/>
        </authorList>
    </citation>
    <scope>NUCLEOTIDE SEQUENCE [LARGE SCALE GENOMIC DNA]</scope>
    <source>
        <strain evidence="7 8">NIES-4017</strain>
    </source>
</reference>
<sequence length="166" mass="17877">AAGAAGAEEEEVEVEGAGSSSSSRKGRMRWQQGRPKPRNPVKTLRRVDVVELGEAAPGGVRIEVEGNGFLYKMVRHIAGALVAVGEERLRAGALQRLLELGSAAPPGCNGTHRGYNVAPARGLCLHEVFYDPRVDDPSALLYPELAHDEHGRLLEGIPDHLRSDEE</sequence>
<dbReference type="GO" id="GO:0003723">
    <property type="term" value="F:RNA binding"/>
    <property type="evidence" value="ECO:0007669"/>
    <property type="project" value="InterPro"/>
</dbReference>
<dbReference type="EC" id="5.4.99.12" evidence="4"/>
<dbReference type="SUPFAM" id="SSF55120">
    <property type="entry name" value="Pseudouridine synthase"/>
    <property type="match status" value="1"/>
</dbReference>
<dbReference type="GO" id="GO:0031119">
    <property type="term" value="P:tRNA pseudouridine synthesis"/>
    <property type="evidence" value="ECO:0007669"/>
    <property type="project" value="TreeGrafter"/>
</dbReference>
<dbReference type="Gene3D" id="3.30.70.660">
    <property type="entry name" value="Pseudouridine synthase I, catalytic domain, C-terminal subdomain"/>
    <property type="match status" value="1"/>
</dbReference>
<organism evidence="7 8">
    <name type="scientific">Astrephomene gubernaculifera</name>
    <dbReference type="NCBI Taxonomy" id="47775"/>
    <lineage>
        <taxon>Eukaryota</taxon>
        <taxon>Viridiplantae</taxon>
        <taxon>Chlorophyta</taxon>
        <taxon>core chlorophytes</taxon>
        <taxon>Chlorophyceae</taxon>
        <taxon>CS clade</taxon>
        <taxon>Chlamydomonadales</taxon>
        <taxon>Astrephomenaceae</taxon>
        <taxon>Astrephomene</taxon>
    </lineage>
</organism>
<evidence type="ECO:0000259" key="6">
    <source>
        <dbReference type="Pfam" id="PF01416"/>
    </source>
</evidence>
<evidence type="ECO:0000313" key="7">
    <source>
        <dbReference type="EMBL" id="GFR49639.1"/>
    </source>
</evidence>
<gene>
    <name evidence="7" type="ORF">Agub_g11689</name>
</gene>
<dbReference type="InterPro" id="IPR001406">
    <property type="entry name" value="PsdUridine_synth_TruA"/>
</dbReference>
<evidence type="ECO:0000256" key="2">
    <source>
        <dbReference type="ARBA" id="ARBA00022694"/>
    </source>
</evidence>
<dbReference type="PANTHER" id="PTHR11142">
    <property type="entry name" value="PSEUDOURIDYLATE SYNTHASE"/>
    <property type="match status" value="1"/>
</dbReference>
<comment type="catalytic activity">
    <reaction evidence="4">
        <text>uridine(38/39/40) in tRNA = pseudouridine(38/39/40) in tRNA</text>
        <dbReference type="Rhea" id="RHEA:22376"/>
        <dbReference type="Rhea" id="RHEA-COMP:10085"/>
        <dbReference type="Rhea" id="RHEA-COMP:10087"/>
        <dbReference type="ChEBI" id="CHEBI:65314"/>
        <dbReference type="ChEBI" id="CHEBI:65315"/>
        <dbReference type="EC" id="5.4.99.12"/>
    </reaction>
</comment>
<comment type="similarity">
    <text evidence="1 4">Belongs to the tRNA pseudouridine synthase TruA family.</text>
</comment>
<proteinExistence type="inferred from homology"/>
<evidence type="ECO:0000256" key="5">
    <source>
        <dbReference type="SAM" id="MobiDB-lite"/>
    </source>
</evidence>
<protein>
    <recommendedName>
        <fullName evidence="4">tRNA pseudouridine synthase</fullName>
        <ecNumber evidence="4">5.4.99.12</ecNumber>
    </recommendedName>
</protein>
<evidence type="ECO:0000256" key="1">
    <source>
        <dbReference type="ARBA" id="ARBA00009375"/>
    </source>
</evidence>
<feature type="region of interest" description="Disordered" evidence="5">
    <location>
        <begin position="1"/>
        <end position="42"/>
    </location>
</feature>
<evidence type="ECO:0000256" key="3">
    <source>
        <dbReference type="ARBA" id="ARBA00023235"/>
    </source>
</evidence>
<dbReference type="GO" id="GO:0160147">
    <property type="term" value="F:tRNA pseudouridine(38-40) synthase activity"/>
    <property type="evidence" value="ECO:0007669"/>
    <property type="project" value="UniProtKB-EC"/>
</dbReference>
<dbReference type="InterPro" id="IPR020095">
    <property type="entry name" value="PsdUridine_synth_TruA_C"/>
</dbReference>
<feature type="domain" description="Pseudouridine synthase I TruA alpha/beta" evidence="6">
    <location>
        <begin position="30"/>
        <end position="131"/>
    </location>
</feature>
<evidence type="ECO:0000256" key="4">
    <source>
        <dbReference type="RuleBase" id="RU003792"/>
    </source>
</evidence>
<name>A0AAD3HQ23_9CHLO</name>
<keyword evidence="8" id="KW-1185">Reference proteome</keyword>
<dbReference type="Pfam" id="PF01416">
    <property type="entry name" value="PseudoU_synth_1"/>
    <property type="match status" value="1"/>
</dbReference>
<dbReference type="Proteomes" id="UP001054857">
    <property type="component" value="Unassembled WGS sequence"/>
</dbReference>
<evidence type="ECO:0000313" key="8">
    <source>
        <dbReference type="Proteomes" id="UP001054857"/>
    </source>
</evidence>
<dbReference type="InterPro" id="IPR020103">
    <property type="entry name" value="PsdUridine_synth_cat_dom_sf"/>
</dbReference>
<dbReference type="InterPro" id="IPR020097">
    <property type="entry name" value="PsdUridine_synth_TruA_a/b_dom"/>
</dbReference>